<keyword evidence="6" id="KW-0238">DNA-binding</keyword>
<gene>
    <name evidence="11" type="primary">RAD51D</name>
    <name evidence="11" type="ORF">OS493_004074</name>
</gene>
<sequence>MHRLLSLSCMKPNLLDALRQNGINTVADFISCDVDRLARTILVPSEDLSSLQKTVIAQASAFTMNGSDFYEDMMSRFCILSSGCDNLDELLDGGLYTGELTEIVGAAGVGKSQICMSIAMFTATETKNNVLYIDTGGSLSATRIKEMLQGWNSSLDDQEVHDILSRISVIQAFDIFSVLEALESVRQRICNQGDDGDDDSTQHLRIIIVDSVAGVISPILGGQQIHGHSLMVNLSRILKSLAVEHSVAVVITNNVVTDSSKSSFSTKPALGPTWAHVPNTRLFIQKNPASQANSSEVERIATLTKSSRQKLQVSSAFYIDHGGLYSRRPVSQNLTQT</sequence>
<dbReference type="GO" id="GO:0140664">
    <property type="term" value="F:ATP-dependent DNA damage sensor activity"/>
    <property type="evidence" value="ECO:0007669"/>
    <property type="project" value="InterPro"/>
</dbReference>
<dbReference type="GO" id="GO:0042148">
    <property type="term" value="P:DNA strand invasion"/>
    <property type="evidence" value="ECO:0007669"/>
    <property type="project" value="TreeGrafter"/>
</dbReference>
<dbReference type="InterPro" id="IPR048943">
    <property type="entry name" value="RAD51D_N"/>
</dbReference>
<dbReference type="AlphaFoldDB" id="A0A9W9ZTB3"/>
<dbReference type="CDD" id="cd19489">
    <property type="entry name" value="Rad51D"/>
    <property type="match status" value="1"/>
</dbReference>
<protein>
    <submittedName>
        <fullName evidence="11">DNA repair protein rad51d</fullName>
    </submittedName>
</protein>
<comment type="subcellular location">
    <subcellularLocation>
        <location evidence="1">Nucleus</location>
    </subcellularLocation>
</comment>
<dbReference type="SMART" id="SM00382">
    <property type="entry name" value="AAA"/>
    <property type="match status" value="1"/>
</dbReference>
<dbReference type="GO" id="GO:0033063">
    <property type="term" value="C:Rad51B-Rad51C-Rad51D-XRCC2 complex"/>
    <property type="evidence" value="ECO:0007669"/>
    <property type="project" value="TreeGrafter"/>
</dbReference>
<dbReference type="PANTHER" id="PTHR46457">
    <property type="entry name" value="DNA REPAIR PROTEIN RAD51 HOMOLOG 4"/>
    <property type="match status" value="1"/>
</dbReference>
<dbReference type="GO" id="GO:0000723">
    <property type="term" value="P:telomere maintenance"/>
    <property type="evidence" value="ECO:0007669"/>
    <property type="project" value="TreeGrafter"/>
</dbReference>
<dbReference type="InterPro" id="IPR027417">
    <property type="entry name" value="P-loop_NTPase"/>
</dbReference>
<evidence type="ECO:0000256" key="4">
    <source>
        <dbReference type="ARBA" id="ARBA00022763"/>
    </source>
</evidence>
<dbReference type="Pfam" id="PF08423">
    <property type="entry name" value="Rad51"/>
    <property type="match status" value="1"/>
</dbReference>
<dbReference type="GO" id="GO:0003697">
    <property type="term" value="F:single-stranded DNA binding"/>
    <property type="evidence" value="ECO:0007669"/>
    <property type="project" value="TreeGrafter"/>
</dbReference>
<dbReference type="GO" id="GO:0005657">
    <property type="term" value="C:replication fork"/>
    <property type="evidence" value="ECO:0007669"/>
    <property type="project" value="TreeGrafter"/>
</dbReference>
<comment type="caution">
    <text evidence="11">The sequence shown here is derived from an EMBL/GenBank/DDBJ whole genome shotgun (WGS) entry which is preliminary data.</text>
</comment>
<dbReference type="InterPro" id="IPR016467">
    <property type="entry name" value="DNA_recomb/repair_RecA-like"/>
</dbReference>
<dbReference type="OrthoDB" id="336321at2759"/>
<evidence type="ECO:0000259" key="10">
    <source>
        <dbReference type="PROSITE" id="PS50162"/>
    </source>
</evidence>
<evidence type="ECO:0000256" key="8">
    <source>
        <dbReference type="ARBA" id="ARBA00023204"/>
    </source>
</evidence>
<evidence type="ECO:0000256" key="9">
    <source>
        <dbReference type="ARBA" id="ARBA00023242"/>
    </source>
</evidence>
<dbReference type="GO" id="GO:0005524">
    <property type="term" value="F:ATP binding"/>
    <property type="evidence" value="ECO:0007669"/>
    <property type="project" value="UniProtKB-KW"/>
</dbReference>
<evidence type="ECO:0000256" key="2">
    <source>
        <dbReference type="ARBA" id="ARBA00007095"/>
    </source>
</evidence>
<organism evidence="11 12">
    <name type="scientific">Desmophyllum pertusum</name>
    <dbReference type="NCBI Taxonomy" id="174260"/>
    <lineage>
        <taxon>Eukaryota</taxon>
        <taxon>Metazoa</taxon>
        <taxon>Cnidaria</taxon>
        <taxon>Anthozoa</taxon>
        <taxon>Hexacorallia</taxon>
        <taxon>Scleractinia</taxon>
        <taxon>Caryophylliina</taxon>
        <taxon>Caryophylliidae</taxon>
        <taxon>Desmophyllum</taxon>
    </lineage>
</organism>
<dbReference type="PROSITE" id="PS50162">
    <property type="entry name" value="RECA_2"/>
    <property type="match status" value="1"/>
</dbReference>
<dbReference type="GO" id="GO:0005815">
    <property type="term" value="C:microtubule organizing center"/>
    <property type="evidence" value="ECO:0007669"/>
    <property type="project" value="TreeGrafter"/>
</dbReference>
<dbReference type="InterPro" id="IPR013632">
    <property type="entry name" value="Rad51_C"/>
</dbReference>
<keyword evidence="4" id="KW-0227">DNA damage</keyword>
<dbReference type="PANTHER" id="PTHR46457:SF1">
    <property type="entry name" value="DNA REPAIR PROTEIN RAD51 HOMOLOG 4"/>
    <property type="match status" value="1"/>
</dbReference>
<dbReference type="GO" id="GO:0000400">
    <property type="term" value="F:four-way junction DNA binding"/>
    <property type="evidence" value="ECO:0007669"/>
    <property type="project" value="TreeGrafter"/>
</dbReference>
<dbReference type="Proteomes" id="UP001163046">
    <property type="component" value="Unassembled WGS sequence"/>
</dbReference>
<evidence type="ECO:0000256" key="7">
    <source>
        <dbReference type="ARBA" id="ARBA00023172"/>
    </source>
</evidence>
<evidence type="ECO:0000256" key="1">
    <source>
        <dbReference type="ARBA" id="ARBA00004123"/>
    </source>
</evidence>
<dbReference type="GO" id="GO:0000724">
    <property type="term" value="P:double-strand break repair via homologous recombination"/>
    <property type="evidence" value="ECO:0007669"/>
    <property type="project" value="TreeGrafter"/>
</dbReference>
<dbReference type="Pfam" id="PF21794">
    <property type="entry name" value="RAD51D_N"/>
    <property type="match status" value="1"/>
</dbReference>
<evidence type="ECO:0000313" key="12">
    <source>
        <dbReference type="Proteomes" id="UP001163046"/>
    </source>
</evidence>
<evidence type="ECO:0000313" key="11">
    <source>
        <dbReference type="EMBL" id="KAJ7387110.1"/>
    </source>
</evidence>
<keyword evidence="8" id="KW-0234">DNA repair</keyword>
<comment type="similarity">
    <text evidence="2">Belongs to the RecA family. RAD51 subfamily.</text>
</comment>
<keyword evidence="12" id="KW-1185">Reference proteome</keyword>
<keyword evidence="5" id="KW-0067">ATP-binding</keyword>
<dbReference type="PIRSF" id="PIRSF005856">
    <property type="entry name" value="Rad51"/>
    <property type="match status" value="1"/>
</dbReference>
<dbReference type="Gene3D" id="3.40.50.300">
    <property type="entry name" value="P-loop containing nucleotide triphosphate hydrolases"/>
    <property type="match status" value="1"/>
</dbReference>
<evidence type="ECO:0000256" key="6">
    <source>
        <dbReference type="ARBA" id="ARBA00023125"/>
    </source>
</evidence>
<dbReference type="InterPro" id="IPR047323">
    <property type="entry name" value="Rad51D_C"/>
</dbReference>
<keyword evidence="7" id="KW-0233">DNA recombination</keyword>
<evidence type="ECO:0000256" key="3">
    <source>
        <dbReference type="ARBA" id="ARBA00022741"/>
    </source>
</evidence>
<dbReference type="InterPro" id="IPR020588">
    <property type="entry name" value="RecA_ATP-bd"/>
</dbReference>
<keyword evidence="9" id="KW-0539">Nucleus</keyword>
<dbReference type="GO" id="GO:0007131">
    <property type="term" value="P:reciprocal meiotic recombination"/>
    <property type="evidence" value="ECO:0007669"/>
    <property type="project" value="TreeGrafter"/>
</dbReference>
<evidence type="ECO:0000256" key="5">
    <source>
        <dbReference type="ARBA" id="ARBA00022840"/>
    </source>
</evidence>
<accession>A0A9W9ZTB3</accession>
<reference evidence="11" key="1">
    <citation type="submission" date="2023-01" db="EMBL/GenBank/DDBJ databases">
        <title>Genome assembly of the deep-sea coral Lophelia pertusa.</title>
        <authorList>
            <person name="Herrera S."/>
            <person name="Cordes E."/>
        </authorList>
    </citation>
    <scope>NUCLEOTIDE SEQUENCE</scope>
    <source>
        <strain evidence="11">USNM1676648</strain>
        <tissue evidence="11">Polyp</tissue>
    </source>
</reference>
<dbReference type="InterPro" id="IPR051988">
    <property type="entry name" value="HRR_RAD51_Paralog"/>
</dbReference>
<proteinExistence type="inferred from homology"/>
<dbReference type="InterPro" id="IPR003593">
    <property type="entry name" value="AAA+_ATPase"/>
</dbReference>
<dbReference type="EMBL" id="MU825874">
    <property type="protein sequence ID" value="KAJ7387110.1"/>
    <property type="molecule type" value="Genomic_DNA"/>
</dbReference>
<keyword evidence="3" id="KW-0547">Nucleotide-binding</keyword>
<dbReference type="SUPFAM" id="SSF52540">
    <property type="entry name" value="P-loop containing nucleoside triphosphate hydrolases"/>
    <property type="match status" value="1"/>
</dbReference>
<name>A0A9W9ZTB3_9CNID</name>
<feature type="domain" description="RecA family profile 1" evidence="10">
    <location>
        <begin position="76"/>
        <end position="255"/>
    </location>
</feature>